<feature type="signal peptide" evidence="1">
    <location>
        <begin position="1"/>
        <end position="30"/>
    </location>
</feature>
<organism evidence="2">
    <name type="scientific">Ixodes ricinus</name>
    <name type="common">Common tick</name>
    <name type="synonym">Acarus ricinus</name>
    <dbReference type="NCBI Taxonomy" id="34613"/>
    <lineage>
        <taxon>Eukaryota</taxon>
        <taxon>Metazoa</taxon>
        <taxon>Ecdysozoa</taxon>
        <taxon>Arthropoda</taxon>
        <taxon>Chelicerata</taxon>
        <taxon>Arachnida</taxon>
        <taxon>Acari</taxon>
        <taxon>Parasitiformes</taxon>
        <taxon>Ixodida</taxon>
        <taxon>Ixodoidea</taxon>
        <taxon>Ixodidae</taxon>
        <taxon>Ixodinae</taxon>
        <taxon>Ixodes</taxon>
    </lineage>
</organism>
<evidence type="ECO:0000313" key="2">
    <source>
        <dbReference type="EMBL" id="MXU88338.1"/>
    </source>
</evidence>
<sequence length="101" mass="11560">MDGERVLFFMSRSFSFLYFFFLFLCSVVCAVEVAVMRASVCARGSHQLRFNEILLYLASFSIDTRKFQLGLKLLVLIKINRLESFECNISGYSVVALTACF</sequence>
<evidence type="ECO:0000256" key="1">
    <source>
        <dbReference type="SAM" id="SignalP"/>
    </source>
</evidence>
<reference evidence="2" key="1">
    <citation type="submission" date="2019-12" db="EMBL/GenBank/DDBJ databases">
        <title>An insight into the sialome of adult female Ixodes ricinus ticks feeding for 6 days.</title>
        <authorList>
            <person name="Perner J."/>
            <person name="Ribeiro J.M.C."/>
        </authorList>
    </citation>
    <scope>NUCLEOTIDE SEQUENCE</scope>
    <source>
        <strain evidence="2">Semi-engorged</strain>
        <tissue evidence="2">Salivary glands</tissue>
    </source>
</reference>
<name>A0A6B0U9N7_IXORI</name>
<protein>
    <submittedName>
        <fullName evidence="2">Putative secreted protein</fullName>
    </submittedName>
</protein>
<dbReference type="AlphaFoldDB" id="A0A6B0U9N7"/>
<dbReference type="EMBL" id="GIFC01006255">
    <property type="protein sequence ID" value="MXU88338.1"/>
    <property type="molecule type" value="Transcribed_RNA"/>
</dbReference>
<keyword evidence="1" id="KW-0732">Signal</keyword>
<proteinExistence type="predicted"/>
<feature type="chain" id="PRO_5025399822" evidence="1">
    <location>
        <begin position="31"/>
        <end position="101"/>
    </location>
</feature>
<accession>A0A6B0U9N7</accession>